<dbReference type="AlphaFoldDB" id="A0A438ITL4"/>
<protein>
    <submittedName>
        <fullName evidence="1">Uncharacterized protein</fullName>
    </submittedName>
</protein>
<evidence type="ECO:0000313" key="2">
    <source>
        <dbReference type="Proteomes" id="UP000288805"/>
    </source>
</evidence>
<dbReference type="EMBL" id="QGNW01000084">
    <property type="protein sequence ID" value="RVX00073.1"/>
    <property type="molecule type" value="Genomic_DNA"/>
</dbReference>
<sequence>MLENKVKKVSLGGRDRGYPLRSDLGKSLAKLLEVEDCFVRKLKEPFRRVWNEGGRDYKLELRSNKVGRFLLYYVVCGKEKSIVLELSLVEEIRELLRPPEEKRAGFLQKPVSFAKVLDSGKRAF</sequence>
<accession>A0A438ITL4</accession>
<dbReference type="Proteomes" id="UP000288805">
    <property type="component" value="Unassembled WGS sequence"/>
</dbReference>
<gene>
    <name evidence="1" type="ORF">CK203_024830</name>
</gene>
<organism evidence="1 2">
    <name type="scientific">Vitis vinifera</name>
    <name type="common">Grape</name>
    <dbReference type="NCBI Taxonomy" id="29760"/>
    <lineage>
        <taxon>Eukaryota</taxon>
        <taxon>Viridiplantae</taxon>
        <taxon>Streptophyta</taxon>
        <taxon>Embryophyta</taxon>
        <taxon>Tracheophyta</taxon>
        <taxon>Spermatophyta</taxon>
        <taxon>Magnoliopsida</taxon>
        <taxon>eudicotyledons</taxon>
        <taxon>Gunneridae</taxon>
        <taxon>Pentapetalae</taxon>
        <taxon>rosids</taxon>
        <taxon>Vitales</taxon>
        <taxon>Vitaceae</taxon>
        <taxon>Viteae</taxon>
        <taxon>Vitis</taxon>
    </lineage>
</organism>
<name>A0A438ITL4_VITVI</name>
<proteinExistence type="predicted"/>
<reference evidence="1 2" key="1">
    <citation type="journal article" date="2018" name="PLoS Genet.">
        <title>Population sequencing reveals clonal diversity and ancestral inbreeding in the grapevine cultivar Chardonnay.</title>
        <authorList>
            <person name="Roach M.J."/>
            <person name="Johnson D.L."/>
            <person name="Bohlmann J."/>
            <person name="van Vuuren H.J."/>
            <person name="Jones S.J."/>
            <person name="Pretorius I.S."/>
            <person name="Schmidt S.A."/>
            <person name="Borneman A.R."/>
        </authorList>
    </citation>
    <scope>NUCLEOTIDE SEQUENCE [LARGE SCALE GENOMIC DNA]</scope>
    <source>
        <strain evidence="2">cv. Chardonnay</strain>
        <tissue evidence="1">Leaf</tissue>
    </source>
</reference>
<evidence type="ECO:0000313" key="1">
    <source>
        <dbReference type="EMBL" id="RVX00073.1"/>
    </source>
</evidence>
<comment type="caution">
    <text evidence="1">The sequence shown here is derived from an EMBL/GenBank/DDBJ whole genome shotgun (WGS) entry which is preliminary data.</text>
</comment>